<dbReference type="EMBL" id="LN890953">
    <property type="protein sequence ID" value="CUS15004.1"/>
    <property type="molecule type" value="Genomic_DNA"/>
</dbReference>
<evidence type="ECO:0000313" key="2">
    <source>
        <dbReference type="EMBL" id="CUS15004.1"/>
    </source>
</evidence>
<keyword evidence="1" id="KW-0812">Transmembrane</keyword>
<evidence type="ECO:0000313" key="3">
    <source>
        <dbReference type="Proteomes" id="UP001412239"/>
    </source>
</evidence>
<protein>
    <submittedName>
        <fullName evidence="2">Uncharacterized protein</fullName>
    </submittedName>
</protein>
<gene>
    <name evidence="2" type="ORF">GSTUAT00000898001</name>
</gene>
<proteinExistence type="predicted"/>
<keyword evidence="3" id="KW-1185">Reference proteome</keyword>
<organism evidence="2 3">
    <name type="scientific">Tuber aestivum</name>
    <name type="common">summer truffle</name>
    <dbReference type="NCBI Taxonomy" id="59557"/>
    <lineage>
        <taxon>Eukaryota</taxon>
        <taxon>Fungi</taxon>
        <taxon>Dikarya</taxon>
        <taxon>Ascomycota</taxon>
        <taxon>Pezizomycotina</taxon>
        <taxon>Pezizomycetes</taxon>
        <taxon>Pezizales</taxon>
        <taxon>Tuberaceae</taxon>
        <taxon>Tuber</taxon>
    </lineage>
</organism>
<sequence length="441" mass="51832">LSTRNSPTVYAKFFKKYNFERYTFEPGNPLEQEFQRLAKARQWGVESTAKHHELLHRAIRLAEFFERFEDSEVVGGYKYSPEAESPVEFSRLCTVKGWDEGRIAVVKKEYDELTGVTSRKRKDSASDSKGDQKEDVLEGHTAIAKFFIKNRCPGYSYRYRSSEVEFRELVEVRKAMWKERTGSRKRKGTYEKTEEYKGLRREFEVAIEKCFDTFLGVRRKSAEEKEMRPWETLVELLKVGKAPMGRGKANQLIYKVHINIYDLVGLFEIHRQPSAKTLQRLLTTESHQIQELRFPNLVILAAYSSLTRQVYNLDNAKKNGTLVFLLQRLRRHFREYDHFMKTTRRRNPVAGTFMSPEMARKLLRRKFPREWEALDREIARKKKKVREIMLAQSRGDTGDLVRTSLMSRYKGAWSWCRGAAGLNLLSLLLFPFIFTLPTFLP</sequence>
<feature type="non-terminal residue" evidence="2">
    <location>
        <position position="1"/>
    </location>
</feature>
<feature type="non-terminal residue" evidence="2">
    <location>
        <position position="441"/>
    </location>
</feature>
<evidence type="ECO:0000256" key="1">
    <source>
        <dbReference type="SAM" id="Phobius"/>
    </source>
</evidence>
<dbReference type="Proteomes" id="UP001412239">
    <property type="component" value="Unassembled WGS sequence"/>
</dbReference>
<feature type="transmembrane region" description="Helical" evidence="1">
    <location>
        <begin position="412"/>
        <end position="434"/>
    </location>
</feature>
<name>A0A292Q6G7_9PEZI</name>
<reference evidence="2" key="1">
    <citation type="submission" date="2015-10" db="EMBL/GenBank/DDBJ databases">
        <authorList>
            <person name="Regsiter A."/>
            <person name="william w."/>
        </authorList>
    </citation>
    <scope>NUCLEOTIDE SEQUENCE</scope>
    <source>
        <strain evidence="2">Montdore</strain>
    </source>
</reference>
<keyword evidence="1" id="KW-1133">Transmembrane helix</keyword>
<keyword evidence="1" id="KW-0472">Membrane</keyword>
<dbReference type="AlphaFoldDB" id="A0A292Q6G7"/>
<accession>A0A292Q6G7</accession>